<reference evidence="1" key="1">
    <citation type="submission" date="2019-08" db="EMBL/GenBank/DDBJ databases">
        <authorList>
            <person name="Kucharzyk K."/>
            <person name="Murdoch R.W."/>
            <person name="Higgins S."/>
            <person name="Loffler F."/>
        </authorList>
    </citation>
    <scope>NUCLEOTIDE SEQUENCE</scope>
</reference>
<accession>A0A645JAM0</accession>
<proteinExistence type="predicted"/>
<dbReference type="AlphaFoldDB" id="A0A645JAM0"/>
<gene>
    <name evidence="1" type="ORF">SDC9_207935</name>
</gene>
<evidence type="ECO:0000313" key="1">
    <source>
        <dbReference type="EMBL" id="MPN60210.1"/>
    </source>
</evidence>
<dbReference type="EMBL" id="VSSQ01135173">
    <property type="protein sequence ID" value="MPN60210.1"/>
    <property type="molecule type" value="Genomic_DNA"/>
</dbReference>
<protein>
    <submittedName>
        <fullName evidence="1">Uncharacterized protein</fullName>
    </submittedName>
</protein>
<name>A0A645JAM0_9ZZZZ</name>
<sequence>MGDVDKGSAKTFVQLDDLGAHRGAQLGIEVRQGLIQQKNGRVAHHGAA</sequence>
<comment type="caution">
    <text evidence="1">The sequence shown here is derived from an EMBL/GenBank/DDBJ whole genome shotgun (WGS) entry which is preliminary data.</text>
</comment>
<organism evidence="1">
    <name type="scientific">bioreactor metagenome</name>
    <dbReference type="NCBI Taxonomy" id="1076179"/>
    <lineage>
        <taxon>unclassified sequences</taxon>
        <taxon>metagenomes</taxon>
        <taxon>ecological metagenomes</taxon>
    </lineage>
</organism>
<dbReference type="AntiFam" id="ANF00095">
    <property type="entry name" value="Shadow ORF (opposite ABC transporters)"/>
</dbReference>